<evidence type="ECO:0000259" key="1">
    <source>
        <dbReference type="Pfam" id="PF04471"/>
    </source>
</evidence>
<dbReference type="Proteomes" id="UP000229314">
    <property type="component" value="Chromosome"/>
</dbReference>
<dbReference type="EMBL" id="CP024422">
    <property type="protein sequence ID" value="ATQ55605.1"/>
    <property type="molecule type" value="Genomic_DNA"/>
</dbReference>
<evidence type="ECO:0000313" key="3">
    <source>
        <dbReference type="Proteomes" id="UP000229314"/>
    </source>
</evidence>
<keyword evidence="2" id="KW-0378">Hydrolase</keyword>
<protein>
    <submittedName>
        <fullName evidence="2">Restriction endonuclease</fullName>
    </submittedName>
</protein>
<dbReference type="InterPro" id="IPR007560">
    <property type="entry name" value="Restrct_endonuc_IV_Mrr"/>
</dbReference>
<dbReference type="InterPro" id="IPR011856">
    <property type="entry name" value="tRNA_endonuc-like_dom_sf"/>
</dbReference>
<dbReference type="Gene3D" id="3.40.1350.10">
    <property type="match status" value="1"/>
</dbReference>
<gene>
    <name evidence="2" type="ORF">PYTT13_07135</name>
</gene>
<feature type="domain" description="Restriction endonuclease type IV Mrr" evidence="1">
    <location>
        <begin position="257"/>
        <end position="387"/>
    </location>
</feature>
<keyword evidence="2" id="KW-0540">Nuclease</keyword>
<sequence length="403" mass="45534">MSALNTRSSSIMAALEQFEAAEANLVKLERLWEEMANMIPTGVAFGENVEYEDRSRSFDLLLASLPKIDGWKPTATPPDLDGLAQSRLDAMEIDEPSAHVSVERWVEEPGRELREYRFRFNNTRKALIRDALIGLIDQIDADIRAVRAKVTPEAEPREQLDREVWSDMREHMKQIEVLLGSTVKKPARWSDMMRHMHFGCVGDLHDIEAMDWPEVKSTLRKGLYGVNDAVPVQVDDLAALVAARPAGPIMTALAWTEIDDQAFERLIFTLISDTPGYENPEWLMQTRAPDRGRDLSVTRVIQDELSGTLRLRVVIQCKHWTSRSVSLAEVSSAKEQMALWNNPRVDVLIIATSGRFTADAVTWIEHHNATGASPRIEMWPESHLERLLAARPAIIAEFGLRGH</sequence>
<dbReference type="GO" id="GO:0003677">
    <property type="term" value="F:DNA binding"/>
    <property type="evidence" value="ECO:0007669"/>
    <property type="project" value="InterPro"/>
</dbReference>
<dbReference type="GO" id="GO:0004519">
    <property type="term" value="F:endonuclease activity"/>
    <property type="evidence" value="ECO:0007669"/>
    <property type="project" value="UniProtKB-KW"/>
</dbReference>
<dbReference type="GO" id="GO:0009307">
    <property type="term" value="P:DNA restriction-modification system"/>
    <property type="evidence" value="ECO:0007669"/>
    <property type="project" value="InterPro"/>
</dbReference>
<evidence type="ECO:0000313" key="2">
    <source>
        <dbReference type="EMBL" id="ATQ55605.1"/>
    </source>
</evidence>
<reference evidence="2 3" key="1">
    <citation type="submission" date="2017-10" db="EMBL/GenBank/DDBJ databases">
        <title>Complete genome sequence of Paracoccus yeei TT13 isolated from human skin.</title>
        <authorList>
            <person name="Lee K."/>
            <person name="Lim J.Y."/>
            <person name="Hwang I."/>
        </authorList>
    </citation>
    <scope>NUCLEOTIDE SEQUENCE [LARGE SCALE GENOMIC DNA]</scope>
    <source>
        <strain evidence="2 3">TT13</strain>
    </source>
</reference>
<dbReference type="AlphaFoldDB" id="A0A2D2BZD4"/>
<accession>A0A2D2BZD4</accession>
<keyword evidence="2" id="KW-0255">Endonuclease</keyword>
<organism evidence="2 3">
    <name type="scientific">Paracoccus yeei</name>
    <dbReference type="NCBI Taxonomy" id="147645"/>
    <lineage>
        <taxon>Bacteria</taxon>
        <taxon>Pseudomonadati</taxon>
        <taxon>Pseudomonadota</taxon>
        <taxon>Alphaproteobacteria</taxon>
        <taxon>Rhodobacterales</taxon>
        <taxon>Paracoccaceae</taxon>
        <taxon>Paracoccus</taxon>
    </lineage>
</organism>
<proteinExistence type="predicted"/>
<name>A0A2D2BZD4_9RHOB</name>
<dbReference type="Pfam" id="PF04471">
    <property type="entry name" value="Mrr_cat"/>
    <property type="match status" value="1"/>
</dbReference>